<dbReference type="KEGG" id="bbel:109474175"/>
<accession>A0A6P4Z7T8</accession>
<dbReference type="AlphaFoldDB" id="A0A6P4Z7T8"/>
<dbReference type="Proteomes" id="UP000515135">
    <property type="component" value="Unplaced"/>
</dbReference>
<evidence type="ECO:0000256" key="6">
    <source>
        <dbReference type="ARBA" id="ARBA00023136"/>
    </source>
</evidence>
<proteinExistence type="inferred from homology"/>
<dbReference type="Pfam" id="PF00001">
    <property type="entry name" value="7tm_1"/>
    <property type="match status" value="1"/>
</dbReference>
<keyword evidence="2" id="KW-1003">Cell membrane</keyword>
<evidence type="ECO:0000256" key="9">
    <source>
        <dbReference type="RuleBase" id="RU000688"/>
    </source>
</evidence>
<feature type="transmembrane region" description="Helical" evidence="10">
    <location>
        <begin position="172"/>
        <end position="194"/>
    </location>
</feature>
<dbReference type="InterPro" id="IPR017452">
    <property type="entry name" value="GPCR_Rhodpsn_7TM"/>
</dbReference>
<feature type="domain" description="G-protein coupled receptors family 1 profile" evidence="11">
    <location>
        <begin position="70"/>
        <end position="329"/>
    </location>
</feature>
<gene>
    <name evidence="13" type="primary">LOC109474175</name>
</gene>
<dbReference type="GO" id="GO:0007218">
    <property type="term" value="P:neuropeptide signaling pathway"/>
    <property type="evidence" value="ECO:0007669"/>
    <property type="project" value="TreeGrafter"/>
</dbReference>
<evidence type="ECO:0000256" key="3">
    <source>
        <dbReference type="ARBA" id="ARBA00022692"/>
    </source>
</evidence>
<keyword evidence="5 9" id="KW-0297">G-protein coupled receptor</keyword>
<dbReference type="CDD" id="cd00637">
    <property type="entry name" value="7tm_classA_rhodopsin-like"/>
    <property type="match status" value="1"/>
</dbReference>
<dbReference type="GO" id="GO:0043005">
    <property type="term" value="C:neuron projection"/>
    <property type="evidence" value="ECO:0007669"/>
    <property type="project" value="TreeGrafter"/>
</dbReference>
<evidence type="ECO:0000259" key="11">
    <source>
        <dbReference type="PROSITE" id="PS50262"/>
    </source>
</evidence>
<sequence length="434" mass="48797">MDFNQSVQFDTYPTASTASLDWSMDHGFTTSFANDSQPFSNQTVPPFAFTVDNMVWSSVELVIAAIGAFANGLVIYVIASNADMRTVPNIYVLNLSVADFLYCSLFVPFLSAYVLNSRGWIFGQAMCVINKGIYAATVNASILFLTAMSVERFRAVSNPLRRRDRGSGTKRTLLICAGLWVLALILSLPSTIFAKVRSAYGMEHCSIWVPSGVKATNDFIGALFMYRFVAWNVVPLFILVPTYVLLYKRIKDGMEIAVAMQARRRAENRNRVTKMVTVIVLFFFFSWIPLHVTNTIDHYGVPQYNVPVNVLYFVGMLSSANSAVNPFLYALFGQRFRLHIKRILCACLGREASWEMSMMDTRGHSVQSRLSQGSNKGFFAMFRNTFNKSRESDSVPSKMSLTGVRNTSNHRTNHVKVHEDGNNRFQEIVFVSSV</sequence>
<keyword evidence="4 10" id="KW-1133">Transmembrane helix</keyword>
<dbReference type="GO" id="GO:0004930">
    <property type="term" value="F:G protein-coupled receptor activity"/>
    <property type="evidence" value="ECO:0007669"/>
    <property type="project" value="UniProtKB-KW"/>
</dbReference>
<evidence type="ECO:0000313" key="12">
    <source>
        <dbReference type="Proteomes" id="UP000515135"/>
    </source>
</evidence>
<feature type="transmembrane region" description="Helical" evidence="10">
    <location>
        <begin position="310"/>
        <end position="332"/>
    </location>
</feature>
<evidence type="ECO:0000256" key="4">
    <source>
        <dbReference type="ARBA" id="ARBA00022989"/>
    </source>
</evidence>
<dbReference type="PRINTS" id="PR00237">
    <property type="entry name" value="GPCRRHODOPSN"/>
</dbReference>
<feature type="transmembrane region" description="Helical" evidence="10">
    <location>
        <begin position="133"/>
        <end position="151"/>
    </location>
</feature>
<dbReference type="SUPFAM" id="SSF81321">
    <property type="entry name" value="Family A G protein-coupled receptor-like"/>
    <property type="match status" value="1"/>
</dbReference>
<comment type="similarity">
    <text evidence="9">Belongs to the G-protein coupled receptor 1 family.</text>
</comment>
<evidence type="ECO:0000256" key="7">
    <source>
        <dbReference type="ARBA" id="ARBA00023170"/>
    </source>
</evidence>
<keyword evidence="7 9" id="KW-0675">Receptor</keyword>
<dbReference type="GeneID" id="109474175"/>
<dbReference type="GO" id="GO:0042923">
    <property type="term" value="F:neuropeptide binding"/>
    <property type="evidence" value="ECO:0007669"/>
    <property type="project" value="TreeGrafter"/>
</dbReference>
<dbReference type="OrthoDB" id="2130515at2759"/>
<feature type="transmembrane region" description="Helical" evidence="10">
    <location>
        <begin position="272"/>
        <end position="290"/>
    </location>
</feature>
<dbReference type="PROSITE" id="PS00237">
    <property type="entry name" value="G_PROTEIN_RECEP_F1_1"/>
    <property type="match status" value="1"/>
</dbReference>
<keyword evidence="12" id="KW-1185">Reference proteome</keyword>
<dbReference type="PANTHER" id="PTHR24229">
    <property type="entry name" value="NEUROPEPTIDES RECEPTOR"/>
    <property type="match status" value="1"/>
</dbReference>
<evidence type="ECO:0000256" key="10">
    <source>
        <dbReference type="SAM" id="Phobius"/>
    </source>
</evidence>
<dbReference type="GO" id="GO:0005886">
    <property type="term" value="C:plasma membrane"/>
    <property type="evidence" value="ECO:0007669"/>
    <property type="project" value="UniProtKB-SubCell"/>
</dbReference>
<evidence type="ECO:0000256" key="5">
    <source>
        <dbReference type="ARBA" id="ARBA00023040"/>
    </source>
</evidence>
<evidence type="ECO:0000313" key="13">
    <source>
        <dbReference type="RefSeq" id="XP_019629984.1"/>
    </source>
</evidence>
<keyword evidence="3 9" id="KW-0812">Transmembrane</keyword>
<feature type="transmembrane region" description="Helical" evidence="10">
    <location>
        <begin position="224"/>
        <end position="246"/>
    </location>
</feature>
<evidence type="ECO:0000256" key="8">
    <source>
        <dbReference type="ARBA" id="ARBA00023224"/>
    </source>
</evidence>
<name>A0A6P4Z7T8_BRABE</name>
<dbReference type="PROSITE" id="PS50262">
    <property type="entry name" value="G_PROTEIN_RECEP_F1_2"/>
    <property type="match status" value="1"/>
</dbReference>
<dbReference type="PANTHER" id="PTHR24229:SF112">
    <property type="entry name" value="CHEMOKINE-LIKE RECEPTOR 1"/>
    <property type="match status" value="1"/>
</dbReference>
<keyword evidence="8 9" id="KW-0807">Transducer</keyword>
<feature type="transmembrane region" description="Helical" evidence="10">
    <location>
        <begin position="61"/>
        <end position="79"/>
    </location>
</feature>
<evidence type="ECO:0000256" key="2">
    <source>
        <dbReference type="ARBA" id="ARBA00022475"/>
    </source>
</evidence>
<dbReference type="RefSeq" id="XP_019629984.1">
    <property type="nucleotide sequence ID" value="XM_019774425.1"/>
</dbReference>
<protein>
    <submittedName>
        <fullName evidence="13">Somatostatin receptor type 5-like</fullName>
    </submittedName>
</protein>
<reference evidence="13" key="1">
    <citation type="submission" date="2025-08" db="UniProtKB">
        <authorList>
            <consortium name="RefSeq"/>
        </authorList>
    </citation>
    <scope>IDENTIFICATION</scope>
    <source>
        <tissue evidence="13">Gonad</tissue>
    </source>
</reference>
<dbReference type="Gene3D" id="1.20.1070.10">
    <property type="entry name" value="Rhodopsin 7-helix transmembrane proteins"/>
    <property type="match status" value="1"/>
</dbReference>
<feature type="transmembrane region" description="Helical" evidence="10">
    <location>
        <begin position="91"/>
        <end position="113"/>
    </location>
</feature>
<evidence type="ECO:0000256" key="1">
    <source>
        <dbReference type="ARBA" id="ARBA00004651"/>
    </source>
</evidence>
<organism evidence="12 13">
    <name type="scientific">Branchiostoma belcheri</name>
    <name type="common">Amphioxus</name>
    <dbReference type="NCBI Taxonomy" id="7741"/>
    <lineage>
        <taxon>Eukaryota</taxon>
        <taxon>Metazoa</taxon>
        <taxon>Chordata</taxon>
        <taxon>Cephalochordata</taxon>
        <taxon>Leptocardii</taxon>
        <taxon>Amphioxiformes</taxon>
        <taxon>Branchiostomatidae</taxon>
        <taxon>Branchiostoma</taxon>
    </lineage>
</organism>
<comment type="subcellular location">
    <subcellularLocation>
        <location evidence="1">Cell membrane</location>
        <topology evidence="1">Multi-pass membrane protein</topology>
    </subcellularLocation>
</comment>
<dbReference type="FunFam" id="1.20.1070.10:FF:000324">
    <property type="entry name" value="Uncharacterized protein"/>
    <property type="match status" value="1"/>
</dbReference>
<dbReference type="SMART" id="SM01381">
    <property type="entry name" value="7TM_GPCR_Srsx"/>
    <property type="match status" value="1"/>
</dbReference>
<dbReference type="InterPro" id="IPR000276">
    <property type="entry name" value="GPCR_Rhodpsn"/>
</dbReference>
<keyword evidence="6 10" id="KW-0472">Membrane</keyword>